<dbReference type="InterPro" id="IPR044746">
    <property type="entry name" value="ABCC_6TM_D1"/>
</dbReference>
<feature type="transmembrane region" description="Helical" evidence="10">
    <location>
        <begin position="288"/>
        <end position="309"/>
    </location>
</feature>
<dbReference type="InterPro" id="IPR017871">
    <property type="entry name" value="ABC_transporter-like_CS"/>
</dbReference>
<dbReference type="FunFam" id="1.20.1560.10:FF:000082">
    <property type="entry name" value="ABC transporter, multidrug resistance associated protein"/>
    <property type="match status" value="1"/>
</dbReference>
<dbReference type="SMART" id="SM00382">
    <property type="entry name" value="AAA"/>
    <property type="match status" value="2"/>
</dbReference>
<reference evidence="14" key="2">
    <citation type="journal article" date="2021" name="Sci. Data">
        <title>Chromosome-scale genome sequencing, assembly and annotation of six genomes from subfamily Leishmaniinae.</title>
        <authorList>
            <person name="Almutairi H."/>
            <person name="Urbaniak M.D."/>
            <person name="Bates M.D."/>
            <person name="Jariyapan N."/>
            <person name="Kwakye-Nuako G."/>
            <person name="Thomaz Soccol V."/>
            <person name="Al-Salem W.S."/>
            <person name="Dillon R.J."/>
            <person name="Bates P.A."/>
            <person name="Gatherer D."/>
        </authorList>
    </citation>
    <scope>NUCLEOTIDE SEQUENCE [LARGE SCALE GENOMIC DNA]</scope>
</reference>
<evidence type="ECO:0000256" key="2">
    <source>
        <dbReference type="ARBA" id="ARBA00022448"/>
    </source>
</evidence>
<reference evidence="14" key="1">
    <citation type="journal article" date="2021" name="Microbiol. Resour. Announc.">
        <title>LGAAP: Leishmaniinae Genome Assembly and Annotation Pipeline.</title>
        <authorList>
            <person name="Almutairi H."/>
            <person name="Urbaniak M.D."/>
            <person name="Bates M.D."/>
            <person name="Jariyapan N."/>
            <person name="Kwakye-Nuako G."/>
            <person name="Thomaz-Soccol V."/>
            <person name="Al-Salem W.S."/>
            <person name="Dillon R.J."/>
            <person name="Bates P.A."/>
            <person name="Gatherer D."/>
        </authorList>
    </citation>
    <scope>NUCLEOTIDE SEQUENCE [LARGE SCALE GENOMIC DNA]</scope>
</reference>
<dbReference type="GO" id="GO:0005524">
    <property type="term" value="F:ATP binding"/>
    <property type="evidence" value="ECO:0007669"/>
    <property type="project" value="UniProtKB-KW"/>
</dbReference>
<dbReference type="PROSITE" id="PS50929">
    <property type="entry name" value="ABC_TM1F"/>
    <property type="match status" value="2"/>
</dbReference>
<keyword evidence="6" id="KW-0067">ATP-binding</keyword>
<dbReference type="PROSITE" id="PS50893">
    <property type="entry name" value="ABC_TRANSPORTER_2"/>
    <property type="match status" value="2"/>
</dbReference>
<dbReference type="CDD" id="cd03250">
    <property type="entry name" value="ABCC_MRP_domain1"/>
    <property type="match status" value="1"/>
</dbReference>
<dbReference type="InterPro" id="IPR050173">
    <property type="entry name" value="ABC_transporter_C-like"/>
</dbReference>
<feature type="transmembrane region" description="Helical" evidence="10">
    <location>
        <begin position="1279"/>
        <end position="1297"/>
    </location>
</feature>
<evidence type="ECO:0000256" key="9">
    <source>
        <dbReference type="SAM" id="MobiDB-lite"/>
    </source>
</evidence>
<keyword evidence="14" id="KW-1185">Reference proteome</keyword>
<feature type="transmembrane region" description="Helical" evidence="10">
    <location>
        <begin position="434"/>
        <end position="454"/>
    </location>
</feature>
<comment type="subcellular location">
    <subcellularLocation>
        <location evidence="1">Membrane</location>
        <topology evidence="1">Multi-pass membrane protein</topology>
    </subcellularLocation>
</comment>
<dbReference type="SMART" id="SM01052">
    <property type="entry name" value="CAP_GLY"/>
    <property type="match status" value="1"/>
</dbReference>
<keyword evidence="4" id="KW-0677">Repeat</keyword>
<feature type="domain" description="ABC transmembrane type-1" evidence="12">
    <location>
        <begin position="1147"/>
        <end position="1427"/>
    </location>
</feature>
<proteinExistence type="predicted"/>
<evidence type="ECO:0000256" key="10">
    <source>
        <dbReference type="SAM" id="Phobius"/>
    </source>
</evidence>
<dbReference type="InterPro" id="IPR000938">
    <property type="entry name" value="CAP-Gly_domain"/>
</dbReference>
<dbReference type="Pfam" id="PF00664">
    <property type="entry name" value="ABC_membrane"/>
    <property type="match status" value="2"/>
</dbReference>
<dbReference type="CDD" id="cd03244">
    <property type="entry name" value="ABCC_MRP_domain2"/>
    <property type="match status" value="1"/>
</dbReference>
<dbReference type="EMBL" id="JAFEUZ010000031">
    <property type="protein sequence ID" value="KAG5471346.1"/>
    <property type="molecule type" value="Genomic_DNA"/>
</dbReference>
<dbReference type="InterPro" id="IPR044726">
    <property type="entry name" value="ABCC_6TM_D2"/>
</dbReference>
<feature type="domain" description="ABC transporter" evidence="11">
    <location>
        <begin position="1510"/>
        <end position="1769"/>
    </location>
</feature>
<feature type="transmembrane region" description="Helical" evidence="10">
    <location>
        <begin position="1179"/>
        <end position="1201"/>
    </location>
</feature>
<dbReference type="InterPro" id="IPR003593">
    <property type="entry name" value="AAA+_ATPase"/>
</dbReference>
<feature type="region of interest" description="Disordered" evidence="9">
    <location>
        <begin position="975"/>
        <end position="1000"/>
    </location>
</feature>
<dbReference type="FunFam" id="3.40.50.300:FF:000630">
    <property type="entry name" value="ATP-binding cassette (ABC) transporter, putative"/>
    <property type="match status" value="1"/>
</dbReference>
<evidence type="ECO:0008006" key="15">
    <source>
        <dbReference type="Google" id="ProtNLM"/>
    </source>
</evidence>
<dbReference type="OrthoDB" id="272196at2759"/>
<feature type="transmembrane region" description="Helical" evidence="10">
    <location>
        <begin position="515"/>
        <end position="539"/>
    </location>
</feature>
<dbReference type="SUPFAM" id="SSF90123">
    <property type="entry name" value="ABC transporter transmembrane region"/>
    <property type="match status" value="2"/>
</dbReference>
<evidence type="ECO:0000256" key="6">
    <source>
        <dbReference type="ARBA" id="ARBA00022840"/>
    </source>
</evidence>
<feature type="region of interest" description="Disordered" evidence="9">
    <location>
        <begin position="671"/>
        <end position="704"/>
    </location>
</feature>
<keyword evidence="8 10" id="KW-0472">Membrane</keyword>
<evidence type="ECO:0000313" key="14">
    <source>
        <dbReference type="Proteomes" id="UP000673552"/>
    </source>
</evidence>
<dbReference type="PANTHER" id="PTHR24223">
    <property type="entry name" value="ATP-BINDING CASSETTE SUB-FAMILY C"/>
    <property type="match status" value="1"/>
</dbReference>
<accession>A0A836GAL3</accession>
<dbReference type="GO" id="GO:0016887">
    <property type="term" value="F:ATP hydrolysis activity"/>
    <property type="evidence" value="ECO:0007669"/>
    <property type="project" value="InterPro"/>
</dbReference>
<dbReference type="InterPro" id="IPR036640">
    <property type="entry name" value="ABC1_TM_sf"/>
</dbReference>
<dbReference type="Proteomes" id="UP000673552">
    <property type="component" value="Unassembled WGS sequence"/>
</dbReference>
<feature type="transmembrane region" description="Helical" evidence="10">
    <location>
        <begin position="1366"/>
        <end position="1383"/>
    </location>
</feature>
<feature type="region of interest" description="Disordered" evidence="9">
    <location>
        <begin position="134"/>
        <end position="156"/>
    </location>
</feature>
<dbReference type="GO" id="GO:0016020">
    <property type="term" value="C:membrane"/>
    <property type="evidence" value="ECO:0007669"/>
    <property type="project" value="UniProtKB-SubCell"/>
</dbReference>
<evidence type="ECO:0000313" key="13">
    <source>
        <dbReference type="EMBL" id="KAG5471346.1"/>
    </source>
</evidence>
<dbReference type="Gene3D" id="1.20.1560.10">
    <property type="entry name" value="ABC transporter type 1, transmembrane domain"/>
    <property type="match status" value="2"/>
</dbReference>
<protein>
    <recommendedName>
        <fullName evidence="15">Pentamidine resistance protein 1</fullName>
    </recommendedName>
</protein>
<dbReference type="GO" id="GO:0140359">
    <property type="term" value="F:ABC-type transporter activity"/>
    <property type="evidence" value="ECO:0007669"/>
    <property type="project" value="InterPro"/>
</dbReference>
<dbReference type="InterPro" id="IPR011527">
    <property type="entry name" value="ABC1_TM_dom"/>
</dbReference>
<feature type="transmembrane region" description="Helical" evidence="10">
    <location>
        <begin position="1148"/>
        <end position="1167"/>
    </location>
</feature>
<feature type="transmembrane region" description="Helical" evidence="10">
    <location>
        <begin position="409"/>
        <end position="428"/>
    </location>
</feature>
<dbReference type="InterPro" id="IPR027417">
    <property type="entry name" value="P-loop_NTPase"/>
</dbReference>
<evidence type="ECO:0000259" key="11">
    <source>
        <dbReference type="PROSITE" id="PS50893"/>
    </source>
</evidence>
<feature type="region of interest" description="Disordered" evidence="9">
    <location>
        <begin position="1785"/>
        <end position="1812"/>
    </location>
</feature>
<dbReference type="KEGG" id="lmat:92511553"/>
<sequence>MSSVRPGKAAGSESEGVCSFAEVNRRLWRLPTKAPVHVSGSRGEEPDWAAVRGSLEEAPEELSGAVSRYWLSWLDPYITLAWRERLEESYMPVPKRTHRAVYCGALLSRAFREEEVRAGRDVWRSRVEAALPLPGRDGSDTVGARESSDLDSHSSYGGASVLAVNERARVRFRGEGGVHGRLRWVGYVRSSDTPHELVGGVEWDAESALPRYRERLAGDADSEVVHDGYVHGERLFHQVQSGRPRCTCEYVRDLVPLAEGGLADMECPRPPRAPSLLRALLRTFRGDLMAVFLPSIGGMMCEVLTPWLLQQFVLFLQSNKELDGVHRGLFFFAVFAILKIAQPAFVNKGMHRSRRLSSLWRTSALALVFEKCLTVSPDELSRPDLNIGRILTMASSDIENIKEFPMQMMYLWMAPSMLTLYVAFLFVLVGPSALAAVVLFAASLPVQAALTNAVGGAQKSLTSCTDQRLRRTSELLSGIRVVKTMGWESRFISAIESGARAEELRFRRRLQICQVGLWACVFSTPTFMIAAVLASYTLSGHRLDASVVLPLIAVVSAITFPVMMLPEAFSSLAKFTVSAGRITQFLESDDSHIILEHAERVFSAAGGGAADRDAQTLSAASVNAAKVLVSSPNALPVYKPRHGGLRRVTERILCAVLRRLVPVELQWRRAAVSPATSEGDGEPAPDAAEHGDGDAILTGGEDEDSGDAAGELYAMEDKALLRDVGVSFPRGKLTMVVGATGSGKSVLLATLLGAYRFEGRVDVARSVAYVPQQPWIMQATLEANVTLFKGHRHGTARATAAAGAGGDGAFGRELAPVYSPLRCAEKASGTAAFSQRGGSRTAVCERLARALRSCQLDADLEQMAQGMQTEIGERGINLSGGQKARVSLARAVYADCDMYVLDDPLSALDAHVGRRVMGEVVLRALAGKTRVLATYQLQFLPHADQVVVLREGSVVFAGSYAAYASSEWKAHVEHEEAATAASASGKNGAGGGGDPAVAEDQELSPAGLPVASVRALDATPEELDRALHAGADCGGAQEDAELVQRIDGTSLKLHRRDSRDSEDANAKSCTDDGCTLLRTLDATHTSSVVLRSANDSGGLGGDEDAADGGDLMTMEEKETGHIPWSVYRTYFEAGGGLRVAIRATLQCLLGEILSTATSVWLTLWSVNSFGSFLSANEQLGVYLGFLLASSLTVSANDLFILQCSRRAARRLHATLLHTVSSATLAFFDRTPLGRAVNRFSKDIFVLDDELPANVIPFLGIGGYITTSLAVTLYTSPFSIVVLLLAAYAFGRLLKFYATVVREVRRRGSVAQSPLFSLLEDVVHGRATIAVYDKSHVLLAEALRRLDLVYSCTYVEKVMTLWLALRIEYIAAFVIVAVGLIGVLEKLIDASPVMPEARVGLISLSLTMCLDLSWSLSSILDLAAVVEASMNSVQRVCHYIRCVPKEALLLEPREAYAMQDGMAHNGSCENSNWSASAASEIVVAAGDDDEGAPAWQGGATGSDAGRDFGALRLEHVDMRYRPGLPLVLRDVCFAVAPGQKVGVVGRTGSGKSTLLLAFLRLVDVCGGRILVCGRDARTYPLPTLRRLFSMIPQDPLLFDGTVRSNVDPFGDATDREVLEALVAVGFVESGGCCSPAISPTAAMPSALTRRPNTVFGGTPALETVVQAGGSNFSVGQRQLLCLARALLKKGSAFILMDEATANVDARLDQTVQRVVAEKFGAYTVVTIAHRLHTVAAYDVVLVMDRGRVVEMGSPRELLERRASVFYGMLAQSAAVTVAREHLSREDAAGAVSGPTSCDADSGGTGLSTAERERRVEDAVASLLRQCK</sequence>
<organism evidence="13 14">
    <name type="scientific">Leishmania martiniquensis</name>
    <dbReference type="NCBI Taxonomy" id="1580590"/>
    <lineage>
        <taxon>Eukaryota</taxon>
        <taxon>Discoba</taxon>
        <taxon>Euglenozoa</taxon>
        <taxon>Kinetoplastea</taxon>
        <taxon>Metakinetoplastina</taxon>
        <taxon>Trypanosomatida</taxon>
        <taxon>Trypanosomatidae</taxon>
        <taxon>Leishmaniinae</taxon>
        <taxon>Leishmania</taxon>
    </lineage>
</organism>
<dbReference type="RefSeq" id="XP_067176320.1">
    <property type="nucleotide sequence ID" value="XM_067319041.1"/>
</dbReference>
<dbReference type="PANTHER" id="PTHR24223:SF273">
    <property type="entry name" value="MULTIDRUG RESISTANCE PROTEIN E"/>
    <property type="match status" value="1"/>
</dbReference>
<feature type="transmembrane region" description="Helical" evidence="10">
    <location>
        <begin position="1250"/>
        <end position="1273"/>
    </location>
</feature>
<gene>
    <name evidence="13" type="ORF">LSCM1_01427</name>
</gene>
<dbReference type="Pfam" id="PF00005">
    <property type="entry name" value="ABC_tran"/>
    <property type="match status" value="2"/>
</dbReference>
<evidence type="ECO:0000256" key="5">
    <source>
        <dbReference type="ARBA" id="ARBA00022741"/>
    </source>
</evidence>
<keyword evidence="2" id="KW-0813">Transport</keyword>
<comment type="caution">
    <text evidence="13">The sequence shown here is derived from an EMBL/GenBank/DDBJ whole genome shotgun (WGS) entry which is preliminary data.</text>
</comment>
<dbReference type="Gene3D" id="3.40.50.300">
    <property type="entry name" value="P-loop containing nucleotide triphosphate hydrolases"/>
    <property type="match status" value="2"/>
</dbReference>
<dbReference type="SUPFAM" id="SSF52540">
    <property type="entry name" value="P-loop containing nucleoside triphosphate hydrolases"/>
    <property type="match status" value="2"/>
</dbReference>
<dbReference type="CDD" id="cd18580">
    <property type="entry name" value="ABC_6TM_ABCC_D2"/>
    <property type="match status" value="1"/>
</dbReference>
<evidence type="ECO:0000256" key="4">
    <source>
        <dbReference type="ARBA" id="ARBA00022737"/>
    </source>
</evidence>
<feature type="transmembrane region" description="Helical" evidence="10">
    <location>
        <begin position="545"/>
        <end position="565"/>
    </location>
</feature>
<evidence type="ECO:0000256" key="7">
    <source>
        <dbReference type="ARBA" id="ARBA00022989"/>
    </source>
</evidence>
<feature type="transmembrane region" description="Helical" evidence="10">
    <location>
        <begin position="329"/>
        <end position="346"/>
    </location>
</feature>
<dbReference type="CDD" id="cd18579">
    <property type="entry name" value="ABC_6TM_ABCC_D1"/>
    <property type="match status" value="1"/>
</dbReference>
<evidence type="ECO:0000256" key="8">
    <source>
        <dbReference type="ARBA" id="ARBA00023136"/>
    </source>
</evidence>
<evidence type="ECO:0000256" key="1">
    <source>
        <dbReference type="ARBA" id="ARBA00004141"/>
    </source>
</evidence>
<feature type="domain" description="ABC transmembrane type-1" evidence="12">
    <location>
        <begin position="295"/>
        <end position="574"/>
    </location>
</feature>
<keyword evidence="3 10" id="KW-0812">Transmembrane</keyword>
<dbReference type="InterPro" id="IPR003439">
    <property type="entry name" value="ABC_transporter-like_ATP-bd"/>
</dbReference>
<evidence type="ECO:0000256" key="3">
    <source>
        <dbReference type="ARBA" id="ARBA00022692"/>
    </source>
</evidence>
<keyword evidence="7 10" id="KW-1133">Transmembrane helix</keyword>
<dbReference type="GeneID" id="92511553"/>
<evidence type="ECO:0000259" key="12">
    <source>
        <dbReference type="PROSITE" id="PS50929"/>
    </source>
</evidence>
<feature type="domain" description="ABC transporter" evidence="11">
    <location>
        <begin position="700"/>
        <end position="976"/>
    </location>
</feature>
<name>A0A836GAL3_9TRYP</name>
<keyword evidence="5" id="KW-0547">Nucleotide-binding</keyword>
<dbReference type="PROSITE" id="PS00211">
    <property type="entry name" value="ABC_TRANSPORTER_1"/>
    <property type="match status" value="2"/>
</dbReference>
<dbReference type="FunFam" id="1.20.1560.10:FF:000013">
    <property type="entry name" value="ABC transporter C family member 2"/>
    <property type="match status" value="1"/>
</dbReference>